<feature type="domain" description="HTH lacI-type" evidence="5">
    <location>
        <begin position="4"/>
        <end position="61"/>
    </location>
</feature>
<evidence type="ECO:0000256" key="1">
    <source>
        <dbReference type="ARBA" id="ARBA00022491"/>
    </source>
</evidence>
<keyword evidence="2" id="KW-0805">Transcription regulation</keyword>
<dbReference type="EMBL" id="FPAG01000005">
    <property type="protein sequence ID" value="SFS85127.1"/>
    <property type="molecule type" value="Genomic_DNA"/>
</dbReference>
<name>A0A1I6T856_9FLAO</name>
<dbReference type="GO" id="GO:0000976">
    <property type="term" value="F:transcription cis-regulatory region binding"/>
    <property type="evidence" value="ECO:0007669"/>
    <property type="project" value="TreeGrafter"/>
</dbReference>
<dbReference type="PANTHER" id="PTHR30146:SF148">
    <property type="entry name" value="HTH-TYPE TRANSCRIPTIONAL REPRESSOR PURR-RELATED"/>
    <property type="match status" value="1"/>
</dbReference>
<dbReference type="Gene3D" id="1.10.260.40">
    <property type="entry name" value="lambda repressor-like DNA-binding domains"/>
    <property type="match status" value="1"/>
</dbReference>
<sequence>MKKVSLEDISKELGVSKTLVSFVMNGRAKEQRISDEMAEKVLKKAKEMGYEANYAAKVLRTGKSDTIGLIIADISNTFFAKLARSIENNAQKHKYNVIYGSTDEDTRNSVKLIEVLKKKNVDGLIISPSIGDQKIIKQLNKEKIPYVLVDRYFPEIQSDVVVVNNFQGSYDIINRAIEQGSKKIAFLNFNAELVNMQDRFKGYQQALKDAGIPYEEKLVKNLNFSNMDKEIETAMKELLSISPTIDTIYFSNNQLMLLGVKYLLRTDKEFLSKVKVTSFDCYEFMDLLDLPISYGEQPIKEIGKVAVDLIVDKIENKHTTPKIITLPIKN</sequence>
<dbReference type="GO" id="GO:0003700">
    <property type="term" value="F:DNA-binding transcription factor activity"/>
    <property type="evidence" value="ECO:0007669"/>
    <property type="project" value="TreeGrafter"/>
</dbReference>
<dbReference type="OrthoDB" id="9803256at2"/>
<dbReference type="Pfam" id="PF00356">
    <property type="entry name" value="LacI"/>
    <property type="match status" value="1"/>
</dbReference>
<dbReference type="InterPro" id="IPR010982">
    <property type="entry name" value="Lambda_DNA-bd_dom_sf"/>
</dbReference>
<dbReference type="SUPFAM" id="SSF53822">
    <property type="entry name" value="Periplasmic binding protein-like I"/>
    <property type="match status" value="1"/>
</dbReference>
<keyword evidence="1" id="KW-0678">Repressor</keyword>
<dbReference type="AlphaFoldDB" id="A0A1I6T856"/>
<accession>A0A1I6T856</accession>
<dbReference type="PANTHER" id="PTHR30146">
    <property type="entry name" value="LACI-RELATED TRANSCRIPTIONAL REPRESSOR"/>
    <property type="match status" value="1"/>
</dbReference>
<evidence type="ECO:0000256" key="4">
    <source>
        <dbReference type="ARBA" id="ARBA00023163"/>
    </source>
</evidence>
<dbReference type="SUPFAM" id="SSF47413">
    <property type="entry name" value="lambda repressor-like DNA-binding domains"/>
    <property type="match status" value="1"/>
</dbReference>
<dbReference type="Pfam" id="PF00532">
    <property type="entry name" value="Peripla_BP_1"/>
    <property type="match status" value="1"/>
</dbReference>
<evidence type="ECO:0000256" key="3">
    <source>
        <dbReference type="ARBA" id="ARBA00023125"/>
    </source>
</evidence>
<keyword evidence="4" id="KW-0804">Transcription</keyword>
<evidence type="ECO:0000256" key="2">
    <source>
        <dbReference type="ARBA" id="ARBA00023015"/>
    </source>
</evidence>
<organism evidence="6 7">
    <name type="scientific">Zhouia amylolytica</name>
    <dbReference type="NCBI Taxonomy" id="376730"/>
    <lineage>
        <taxon>Bacteria</taxon>
        <taxon>Pseudomonadati</taxon>
        <taxon>Bacteroidota</taxon>
        <taxon>Flavobacteriia</taxon>
        <taxon>Flavobacteriales</taxon>
        <taxon>Flavobacteriaceae</taxon>
        <taxon>Zhouia</taxon>
    </lineage>
</organism>
<evidence type="ECO:0000313" key="6">
    <source>
        <dbReference type="EMBL" id="SFS85127.1"/>
    </source>
</evidence>
<protein>
    <submittedName>
        <fullName evidence="6">Transcriptional regulator, LacI family</fullName>
    </submittedName>
</protein>
<dbReference type="InterPro" id="IPR001761">
    <property type="entry name" value="Peripla_BP/Lac1_sug-bd_dom"/>
</dbReference>
<keyword evidence="3" id="KW-0238">DNA-binding</keyword>
<dbReference type="RefSeq" id="WP_074978454.1">
    <property type="nucleotide sequence ID" value="NZ_FPAG01000005.1"/>
</dbReference>
<dbReference type="PROSITE" id="PS50932">
    <property type="entry name" value="HTH_LACI_2"/>
    <property type="match status" value="1"/>
</dbReference>
<dbReference type="Gene3D" id="3.40.50.2300">
    <property type="match status" value="2"/>
</dbReference>
<reference evidence="6 7" key="1">
    <citation type="submission" date="2016-10" db="EMBL/GenBank/DDBJ databases">
        <authorList>
            <person name="de Groot N.N."/>
        </authorList>
    </citation>
    <scope>NUCLEOTIDE SEQUENCE [LARGE SCALE GENOMIC DNA]</scope>
    <source>
        <strain evidence="6 7">CGMCC 1.6114</strain>
    </source>
</reference>
<dbReference type="SMART" id="SM00354">
    <property type="entry name" value="HTH_LACI"/>
    <property type="match status" value="1"/>
</dbReference>
<dbReference type="InterPro" id="IPR028082">
    <property type="entry name" value="Peripla_BP_I"/>
</dbReference>
<evidence type="ECO:0000313" key="7">
    <source>
        <dbReference type="Proteomes" id="UP000183209"/>
    </source>
</evidence>
<gene>
    <name evidence="6" type="ORF">SAMN04487906_1897</name>
</gene>
<dbReference type="InterPro" id="IPR000843">
    <property type="entry name" value="HTH_LacI"/>
</dbReference>
<dbReference type="Proteomes" id="UP000183209">
    <property type="component" value="Unassembled WGS sequence"/>
</dbReference>
<proteinExistence type="predicted"/>
<evidence type="ECO:0000259" key="5">
    <source>
        <dbReference type="PROSITE" id="PS50932"/>
    </source>
</evidence>